<evidence type="ECO:0000313" key="3">
    <source>
        <dbReference type="Proteomes" id="UP000006038"/>
    </source>
</evidence>
<protein>
    <submittedName>
        <fullName evidence="2">Uncharacterized protein</fullName>
    </submittedName>
</protein>
<reference evidence="2" key="2">
    <citation type="submission" date="2013-04" db="UniProtKB">
        <authorList>
            <consortium name="EnsemblPlants"/>
        </authorList>
    </citation>
    <scope>IDENTIFICATION</scope>
</reference>
<organism evidence="2">
    <name type="scientific">Oryza brachyantha</name>
    <name type="common">malo sina</name>
    <dbReference type="NCBI Taxonomy" id="4533"/>
    <lineage>
        <taxon>Eukaryota</taxon>
        <taxon>Viridiplantae</taxon>
        <taxon>Streptophyta</taxon>
        <taxon>Embryophyta</taxon>
        <taxon>Tracheophyta</taxon>
        <taxon>Spermatophyta</taxon>
        <taxon>Magnoliopsida</taxon>
        <taxon>Liliopsida</taxon>
        <taxon>Poales</taxon>
        <taxon>Poaceae</taxon>
        <taxon>BOP clade</taxon>
        <taxon>Oryzoideae</taxon>
        <taxon>Oryzeae</taxon>
        <taxon>Oryzinae</taxon>
        <taxon>Oryza</taxon>
    </lineage>
</organism>
<accession>J3N1G1</accession>
<evidence type="ECO:0000256" key="1">
    <source>
        <dbReference type="SAM" id="Phobius"/>
    </source>
</evidence>
<keyword evidence="1" id="KW-0812">Transmembrane</keyword>
<dbReference type="EnsemblPlants" id="OB10G13590.1">
    <property type="protein sequence ID" value="OB10G13590.1"/>
    <property type="gene ID" value="OB10G13590"/>
</dbReference>
<name>J3N1G1_ORYBR</name>
<dbReference type="Gramene" id="OB10G13590.1">
    <property type="protein sequence ID" value="OB10G13590.1"/>
    <property type="gene ID" value="OB10G13590"/>
</dbReference>
<dbReference type="AlphaFoldDB" id="J3N1G1"/>
<sequence>MIFSYFFNKTNDQTLQAKKSNIFRYETEGSVLMGLLSVVFLLLIFVRADLLLTALTL</sequence>
<keyword evidence="1" id="KW-0472">Membrane</keyword>
<keyword evidence="1" id="KW-1133">Transmembrane helix</keyword>
<dbReference type="Proteomes" id="UP000006038">
    <property type="component" value="Chromosome 10"/>
</dbReference>
<dbReference type="HOGENOM" id="CLU_2999662_0_0_1"/>
<evidence type="ECO:0000313" key="2">
    <source>
        <dbReference type="EnsemblPlants" id="OB10G13590.1"/>
    </source>
</evidence>
<keyword evidence="3" id="KW-1185">Reference proteome</keyword>
<proteinExistence type="predicted"/>
<feature type="transmembrane region" description="Helical" evidence="1">
    <location>
        <begin position="31"/>
        <end position="52"/>
    </location>
</feature>
<reference evidence="2" key="1">
    <citation type="journal article" date="2013" name="Nat. Commun.">
        <title>Whole-genome sequencing of Oryza brachyantha reveals mechanisms underlying Oryza genome evolution.</title>
        <authorList>
            <person name="Chen J."/>
            <person name="Huang Q."/>
            <person name="Gao D."/>
            <person name="Wang J."/>
            <person name="Lang Y."/>
            <person name="Liu T."/>
            <person name="Li B."/>
            <person name="Bai Z."/>
            <person name="Luis Goicoechea J."/>
            <person name="Liang C."/>
            <person name="Chen C."/>
            <person name="Zhang W."/>
            <person name="Sun S."/>
            <person name="Liao Y."/>
            <person name="Zhang X."/>
            <person name="Yang L."/>
            <person name="Song C."/>
            <person name="Wang M."/>
            <person name="Shi J."/>
            <person name="Liu G."/>
            <person name="Liu J."/>
            <person name="Zhou H."/>
            <person name="Zhou W."/>
            <person name="Yu Q."/>
            <person name="An N."/>
            <person name="Chen Y."/>
            <person name="Cai Q."/>
            <person name="Wang B."/>
            <person name="Liu B."/>
            <person name="Min J."/>
            <person name="Huang Y."/>
            <person name="Wu H."/>
            <person name="Li Z."/>
            <person name="Zhang Y."/>
            <person name="Yin Y."/>
            <person name="Song W."/>
            <person name="Jiang J."/>
            <person name="Jackson S.A."/>
            <person name="Wing R.A."/>
            <person name="Wang J."/>
            <person name="Chen M."/>
        </authorList>
    </citation>
    <scope>NUCLEOTIDE SEQUENCE [LARGE SCALE GENOMIC DNA]</scope>
    <source>
        <strain evidence="2">cv. IRGC 101232</strain>
    </source>
</reference>